<accession>A0AAJ0HEA5</accession>
<dbReference type="Pfam" id="PF24883">
    <property type="entry name" value="NPHP3_N"/>
    <property type="match status" value="1"/>
</dbReference>
<dbReference type="InterPro" id="IPR027417">
    <property type="entry name" value="P-loop_NTPase"/>
</dbReference>
<evidence type="ECO:0000313" key="3">
    <source>
        <dbReference type="EMBL" id="KAK3349006.1"/>
    </source>
</evidence>
<protein>
    <recommendedName>
        <fullName evidence="2">Nephrocystin 3-like N-terminal domain-containing protein</fullName>
    </recommendedName>
</protein>
<organism evidence="3 4">
    <name type="scientific">Lasiosphaeria hispida</name>
    <dbReference type="NCBI Taxonomy" id="260671"/>
    <lineage>
        <taxon>Eukaryota</taxon>
        <taxon>Fungi</taxon>
        <taxon>Dikarya</taxon>
        <taxon>Ascomycota</taxon>
        <taxon>Pezizomycotina</taxon>
        <taxon>Sordariomycetes</taxon>
        <taxon>Sordariomycetidae</taxon>
        <taxon>Sordariales</taxon>
        <taxon>Lasiosphaeriaceae</taxon>
        <taxon>Lasiosphaeria</taxon>
    </lineage>
</organism>
<reference evidence="3" key="1">
    <citation type="journal article" date="2023" name="Mol. Phylogenet. Evol.">
        <title>Genome-scale phylogeny and comparative genomics of the fungal order Sordariales.</title>
        <authorList>
            <person name="Hensen N."/>
            <person name="Bonometti L."/>
            <person name="Westerberg I."/>
            <person name="Brannstrom I.O."/>
            <person name="Guillou S."/>
            <person name="Cros-Aarteil S."/>
            <person name="Calhoun S."/>
            <person name="Haridas S."/>
            <person name="Kuo A."/>
            <person name="Mondo S."/>
            <person name="Pangilinan J."/>
            <person name="Riley R."/>
            <person name="LaButti K."/>
            <person name="Andreopoulos B."/>
            <person name="Lipzen A."/>
            <person name="Chen C."/>
            <person name="Yan M."/>
            <person name="Daum C."/>
            <person name="Ng V."/>
            <person name="Clum A."/>
            <person name="Steindorff A."/>
            <person name="Ohm R.A."/>
            <person name="Martin F."/>
            <person name="Silar P."/>
            <person name="Natvig D.O."/>
            <person name="Lalanne C."/>
            <person name="Gautier V."/>
            <person name="Ament-Velasquez S.L."/>
            <person name="Kruys A."/>
            <person name="Hutchinson M.I."/>
            <person name="Powell A.J."/>
            <person name="Barry K."/>
            <person name="Miller A.N."/>
            <person name="Grigoriev I.V."/>
            <person name="Debuchy R."/>
            <person name="Gladieux P."/>
            <person name="Hiltunen Thoren M."/>
            <person name="Johannesson H."/>
        </authorList>
    </citation>
    <scope>NUCLEOTIDE SEQUENCE</scope>
    <source>
        <strain evidence="3">CBS 955.72</strain>
    </source>
</reference>
<keyword evidence="1" id="KW-0677">Repeat</keyword>
<keyword evidence="4" id="KW-1185">Reference proteome</keyword>
<proteinExistence type="predicted"/>
<feature type="non-terminal residue" evidence="3">
    <location>
        <position position="802"/>
    </location>
</feature>
<dbReference type="AlphaFoldDB" id="A0AAJ0HEA5"/>
<reference evidence="3" key="2">
    <citation type="submission" date="2023-06" db="EMBL/GenBank/DDBJ databases">
        <authorList>
            <consortium name="Lawrence Berkeley National Laboratory"/>
            <person name="Haridas S."/>
            <person name="Hensen N."/>
            <person name="Bonometti L."/>
            <person name="Westerberg I."/>
            <person name="Brannstrom I.O."/>
            <person name="Guillou S."/>
            <person name="Cros-Aarteil S."/>
            <person name="Calhoun S."/>
            <person name="Kuo A."/>
            <person name="Mondo S."/>
            <person name="Pangilinan J."/>
            <person name="Riley R."/>
            <person name="Labutti K."/>
            <person name="Andreopoulos B."/>
            <person name="Lipzen A."/>
            <person name="Chen C."/>
            <person name="Yanf M."/>
            <person name="Daum C."/>
            <person name="Ng V."/>
            <person name="Clum A."/>
            <person name="Steindorff A."/>
            <person name="Ohm R."/>
            <person name="Martin F."/>
            <person name="Silar P."/>
            <person name="Natvig D."/>
            <person name="Lalanne C."/>
            <person name="Gautier V."/>
            <person name="Ament-Velasquez S.L."/>
            <person name="Kruys A."/>
            <person name="Hutchinson M.I."/>
            <person name="Powell A.J."/>
            <person name="Barry K."/>
            <person name="Miller A.N."/>
            <person name="Grigoriev I.V."/>
            <person name="Debuchy R."/>
            <person name="Gladieux P."/>
            <person name="Thoren M.H."/>
            <person name="Johannesson H."/>
        </authorList>
    </citation>
    <scope>NUCLEOTIDE SEQUENCE</scope>
    <source>
        <strain evidence="3">CBS 955.72</strain>
    </source>
</reference>
<dbReference type="InterPro" id="IPR056884">
    <property type="entry name" value="NPHP3-like_N"/>
</dbReference>
<dbReference type="Gene3D" id="3.40.50.300">
    <property type="entry name" value="P-loop containing nucleotide triphosphate hydrolases"/>
    <property type="match status" value="1"/>
</dbReference>
<gene>
    <name evidence="3" type="ORF">B0T25DRAFT_481374</name>
</gene>
<sequence>MSHTGSFERLGRLSKLPLDDHAGKLHQLYPDEDAPDCVNLDIILVHGLEGHFIGTWKADHENDKKTVWPCHLLPEYLINHLQPQFRIRVFSYSYDGTYKNSTSRIRNHTNALLRSIQDCRDVHANTPPPPVIFVGHSLGGVIVKQTLRFASDRRAPIAGATCGVVFFSTPHKEIEHDDWKKFVANLVTLYSEDGHAPTTNMLNEIQNRCEILSDVTEDFQSLLDDVSENRRAHVQLESGHDAVPNSKSMAKYLAPNFEVRTMLSSLCTDMFHEYYQRFSLTEMTCSWIKSQQQFQDWQQGSLRKLCISGDLACGKTHLAAYIVAQVMGNRAKNVTYLQCFLSQALPERRDCCSIFRSTIHQVSKTRPDLIKNSNLQAEYEKRHKPDQTHDIWDIKSLRTVWKRIISEAAKSGRLSIIIDGFDQISQKDQREFLHCFEECEKKAGKAHRHNLQLLIMARPDARLDEVDGFSPYDITEQNVAVDIRATVSAGLRRLPSFRAYSTQFQHQVFEKITQASGGVYLWASLVVSDLKHRLHALKQEDLEKELDILPREIAELYDSILGRMKTRSSDVKRILRWVLFRQEALRVEEVNAAVALSKLRDKGERLTEKSLKSKMVKPAASKISLYAQCGQLIRFTRGGEVEPIHDSLTEYLSKPPKTLSKEKPGWNIPNHRFFYLPEEESHGILGNLCVQYLTMSCFGNSGAKLELSNGMGEQARWEVMVRWESKVRERVKEHKFVRYAALCWSRHLQKGGSSLSHRVVTPSSQLDDIRGQKMLEDTESSYAICWSEVWWLFRRWPRLFFP</sequence>
<dbReference type="EMBL" id="JAUIQD010000005">
    <property type="protein sequence ID" value="KAK3349006.1"/>
    <property type="molecule type" value="Genomic_DNA"/>
</dbReference>
<comment type="caution">
    <text evidence="3">The sequence shown here is derived from an EMBL/GenBank/DDBJ whole genome shotgun (WGS) entry which is preliminary data.</text>
</comment>
<dbReference type="InterPro" id="IPR029058">
    <property type="entry name" value="AB_hydrolase_fold"/>
</dbReference>
<dbReference type="Proteomes" id="UP001275084">
    <property type="component" value="Unassembled WGS sequence"/>
</dbReference>
<dbReference type="SUPFAM" id="SSF53474">
    <property type="entry name" value="alpha/beta-Hydrolases"/>
    <property type="match status" value="1"/>
</dbReference>
<evidence type="ECO:0000256" key="1">
    <source>
        <dbReference type="ARBA" id="ARBA00022737"/>
    </source>
</evidence>
<dbReference type="Gene3D" id="3.40.50.1820">
    <property type="entry name" value="alpha/beta hydrolase"/>
    <property type="match status" value="1"/>
</dbReference>
<dbReference type="SUPFAM" id="SSF52540">
    <property type="entry name" value="P-loop containing nucleoside triphosphate hydrolases"/>
    <property type="match status" value="1"/>
</dbReference>
<evidence type="ECO:0000313" key="4">
    <source>
        <dbReference type="Proteomes" id="UP001275084"/>
    </source>
</evidence>
<feature type="domain" description="Nephrocystin 3-like N-terminal" evidence="2">
    <location>
        <begin position="284"/>
        <end position="458"/>
    </location>
</feature>
<dbReference type="PANTHER" id="PTHR10039">
    <property type="entry name" value="AMELOGENIN"/>
    <property type="match status" value="1"/>
</dbReference>
<name>A0AAJ0HEA5_9PEZI</name>
<dbReference type="PANTHER" id="PTHR10039:SF14">
    <property type="entry name" value="NACHT DOMAIN-CONTAINING PROTEIN"/>
    <property type="match status" value="1"/>
</dbReference>
<evidence type="ECO:0000259" key="2">
    <source>
        <dbReference type="Pfam" id="PF24883"/>
    </source>
</evidence>